<evidence type="ECO:0000256" key="1">
    <source>
        <dbReference type="RuleBase" id="RU003494"/>
    </source>
</evidence>
<protein>
    <submittedName>
        <fullName evidence="4">Glutathione S-transferase C-terminal domain-containing protein</fullName>
    </submittedName>
</protein>
<keyword evidence="5" id="KW-1185">Reference proteome</keyword>
<evidence type="ECO:0000313" key="4">
    <source>
        <dbReference type="EMBL" id="MCW3798590.1"/>
    </source>
</evidence>
<dbReference type="Gene3D" id="1.20.1050.10">
    <property type="match status" value="1"/>
</dbReference>
<dbReference type="PANTHER" id="PTHR44051:SF8">
    <property type="entry name" value="GLUTATHIONE S-TRANSFERASE GSTA"/>
    <property type="match status" value="1"/>
</dbReference>
<sequence length="203" mass="22508">MKLYYAPGACSMASRISLYEIGRDAQFVRTDIRAKRTEDGRDFRELNPLGYVPVLELDGGEVLTENDAILPYIASLAPGRLAPEGDALTQARLHQALGFLSSELHKAFGPFFGNPQGEARAAALDKLNSRLDFVEQHLADGRDYWLGDQFTVADAYAFVVLSWADHFGISYEDRPNIGRYVQRIGGRESVQRALKDEGLLQAA</sequence>
<dbReference type="Pfam" id="PF00043">
    <property type="entry name" value="GST_C"/>
    <property type="match status" value="1"/>
</dbReference>
<comment type="similarity">
    <text evidence="1">Belongs to the GST superfamily.</text>
</comment>
<dbReference type="PANTHER" id="PTHR44051">
    <property type="entry name" value="GLUTATHIONE S-TRANSFERASE-RELATED"/>
    <property type="match status" value="1"/>
</dbReference>
<dbReference type="Pfam" id="PF02798">
    <property type="entry name" value="GST_N"/>
    <property type="match status" value="1"/>
</dbReference>
<organism evidence="4 5">
    <name type="scientific">Sphingomonas arvum</name>
    <dbReference type="NCBI Taxonomy" id="2992113"/>
    <lineage>
        <taxon>Bacteria</taxon>
        <taxon>Pseudomonadati</taxon>
        <taxon>Pseudomonadota</taxon>
        <taxon>Alphaproteobacteria</taxon>
        <taxon>Sphingomonadales</taxon>
        <taxon>Sphingomonadaceae</taxon>
        <taxon>Sphingomonas</taxon>
    </lineage>
</organism>
<evidence type="ECO:0000313" key="5">
    <source>
        <dbReference type="Proteomes" id="UP001526246"/>
    </source>
</evidence>
<dbReference type="InterPro" id="IPR040079">
    <property type="entry name" value="Glutathione_S-Trfase"/>
</dbReference>
<accession>A0ABT3JHN0</accession>
<gene>
    <name evidence="4" type="ORF">OMW55_12310</name>
</gene>
<dbReference type="SFLD" id="SFLDG01150">
    <property type="entry name" value="Main.1:_Beta-like"/>
    <property type="match status" value="1"/>
</dbReference>
<dbReference type="InterPro" id="IPR004046">
    <property type="entry name" value="GST_C"/>
</dbReference>
<reference evidence="4 5" key="1">
    <citation type="submission" date="2022-10" db="EMBL/GenBank/DDBJ databases">
        <title>Sphingomonas sp.</title>
        <authorList>
            <person name="Jin C."/>
        </authorList>
    </citation>
    <scope>NUCLEOTIDE SEQUENCE [LARGE SCALE GENOMIC DNA]</scope>
    <source>
        <strain evidence="4 5">BN140010</strain>
    </source>
</reference>
<dbReference type="InterPro" id="IPR010987">
    <property type="entry name" value="Glutathione-S-Trfase_C-like"/>
</dbReference>
<dbReference type="RefSeq" id="WP_264883505.1">
    <property type="nucleotide sequence ID" value="NZ_JAPDOB010000002.1"/>
</dbReference>
<dbReference type="SUPFAM" id="SSF47616">
    <property type="entry name" value="GST C-terminal domain-like"/>
    <property type="match status" value="1"/>
</dbReference>
<feature type="domain" description="GST C-terminal" evidence="3">
    <location>
        <begin position="86"/>
        <end position="203"/>
    </location>
</feature>
<dbReference type="SFLD" id="SFLDG00358">
    <property type="entry name" value="Main_(cytGST)"/>
    <property type="match status" value="1"/>
</dbReference>
<dbReference type="SUPFAM" id="SSF52833">
    <property type="entry name" value="Thioredoxin-like"/>
    <property type="match status" value="1"/>
</dbReference>
<dbReference type="InterPro" id="IPR036249">
    <property type="entry name" value="Thioredoxin-like_sf"/>
</dbReference>
<dbReference type="InterPro" id="IPR004045">
    <property type="entry name" value="Glutathione_S-Trfase_N"/>
</dbReference>
<dbReference type="PROSITE" id="PS50405">
    <property type="entry name" value="GST_CTER"/>
    <property type="match status" value="1"/>
</dbReference>
<evidence type="ECO:0000259" key="3">
    <source>
        <dbReference type="PROSITE" id="PS50405"/>
    </source>
</evidence>
<name>A0ABT3JHN0_9SPHN</name>
<feature type="domain" description="GST N-terminal" evidence="2">
    <location>
        <begin position="1"/>
        <end position="81"/>
    </location>
</feature>
<dbReference type="InterPro" id="IPR036282">
    <property type="entry name" value="Glutathione-S-Trfase_C_sf"/>
</dbReference>
<dbReference type="CDD" id="cd03188">
    <property type="entry name" value="GST_C_Beta"/>
    <property type="match status" value="1"/>
</dbReference>
<dbReference type="PROSITE" id="PS50404">
    <property type="entry name" value="GST_NTER"/>
    <property type="match status" value="1"/>
</dbReference>
<dbReference type="Gene3D" id="3.40.30.10">
    <property type="entry name" value="Glutaredoxin"/>
    <property type="match status" value="1"/>
</dbReference>
<evidence type="ECO:0000259" key="2">
    <source>
        <dbReference type="PROSITE" id="PS50404"/>
    </source>
</evidence>
<comment type="caution">
    <text evidence="4">The sequence shown here is derived from an EMBL/GenBank/DDBJ whole genome shotgun (WGS) entry which is preliminary data.</text>
</comment>
<dbReference type="Proteomes" id="UP001526246">
    <property type="component" value="Unassembled WGS sequence"/>
</dbReference>
<dbReference type="SFLD" id="SFLDS00019">
    <property type="entry name" value="Glutathione_Transferase_(cytos"/>
    <property type="match status" value="1"/>
</dbReference>
<dbReference type="EMBL" id="JAPDOB010000002">
    <property type="protein sequence ID" value="MCW3798590.1"/>
    <property type="molecule type" value="Genomic_DNA"/>
</dbReference>
<dbReference type="CDD" id="cd03057">
    <property type="entry name" value="GST_N_Beta"/>
    <property type="match status" value="1"/>
</dbReference>
<proteinExistence type="inferred from homology"/>